<dbReference type="InterPro" id="IPR024171">
    <property type="entry name" value="SRK-like_kinase"/>
</dbReference>
<dbReference type="Gene3D" id="2.90.10.10">
    <property type="entry name" value="Bulb-type lectin domain"/>
    <property type="match status" value="1"/>
</dbReference>
<evidence type="ECO:0000313" key="26">
    <source>
        <dbReference type="Proteomes" id="UP000504610"/>
    </source>
</evidence>
<evidence type="ECO:0000256" key="3">
    <source>
        <dbReference type="ARBA" id="ARBA00022527"/>
    </source>
</evidence>
<dbReference type="Pfam" id="PF00954">
    <property type="entry name" value="S_locus_glycop"/>
    <property type="match status" value="1"/>
</dbReference>
<evidence type="ECO:0000256" key="14">
    <source>
        <dbReference type="ARBA" id="ARBA00023170"/>
    </source>
</evidence>
<evidence type="ECO:0000256" key="5">
    <source>
        <dbReference type="ARBA" id="ARBA00022679"/>
    </source>
</evidence>
<evidence type="ECO:0000256" key="22">
    <source>
        <dbReference type="SAM" id="SignalP"/>
    </source>
</evidence>
<dbReference type="PROSITE" id="PS00107">
    <property type="entry name" value="PROTEIN_KINASE_ATP"/>
    <property type="match status" value="1"/>
</dbReference>
<feature type="chain" id="PRO_5040946757" description="Receptor-like serine/threonine-protein kinase" evidence="22">
    <location>
        <begin position="23"/>
        <end position="877"/>
    </location>
</feature>
<dbReference type="InterPro" id="IPR011009">
    <property type="entry name" value="Kinase-like_dom_sf"/>
</dbReference>
<dbReference type="FunFam" id="1.10.510.10:FF:000589">
    <property type="entry name" value="Serine/threonine-protein kinase"/>
    <property type="match status" value="1"/>
</dbReference>
<dbReference type="EC" id="2.7.11.1" evidence="18"/>
<evidence type="ECO:0000256" key="17">
    <source>
        <dbReference type="ARBA" id="ARBA00048679"/>
    </source>
</evidence>
<dbReference type="PANTHER" id="PTHR47976:SF52">
    <property type="entry name" value="PROTEIN KINASE DOMAIN-CONTAINING PROTEIN"/>
    <property type="match status" value="1"/>
</dbReference>
<dbReference type="SUPFAM" id="SSF56112">
    <property type="entry name" value="Protein kinase-like (PK-like)"/>
    <property type="match status" value="1"/>
</dbReference>
<feature type="domain" description="Protein kinase" evidence="23">
    <location>
        <begin position="511"/>
        <end position="818"/>
    </location>
</feature>
<dbReference type="CDD" id="cd14066">
    <property type="entry name" value="STKc_IRAK"/>
    <property type="match status" value="1"/>
</dbReference>
<dbReference type="PIRSF" id="PIRSF000641">
    <property type="entry name" value="SRK"/>
    <property type="match status" value="1"/>
</dbReference>
<evidence type="ECO:0000256" key="1">
    <source>
        <dbReference type="ARBA" id="ARBA00004167"/>
    </source>
</evidence>
<keyword evidence="15" id="KW-0325">Glycoprotein</keyword>
<dbReference type="PROSITE" id="PS00108">
    <property type="entry name" value="PROTEIN_KINASE_ST"/>
    <property type="match status" value="1"/>
</dbReference>
<keyword evidence="4" id="KW-0245">EGF-like domain</keyword>
<evidence type="ECO:0000313" key="27">
    <source>
        <dbReference type="RefSeq" id="XP_018455208.2"/>
    </source>
</evidence>
<reference evidence="27" key="2">
    <citation type="submission" date="2025-08" db="UniProtKB">
        <authorList>
            <consortium name="RefSeq"/>
        </authorList>
    </citation>
    <scope>IDENTIFICATION</scope>
    <source>
        <tissue evidence="27">Leaf</tissue>
    </source>
</reference>
<comment type="catalytic activity">
    <reaction evidence="17 18">
        <text>L-seryl-[protein] + ATP = O-phospho-L-seryl-[protein] + ADP + H(+)</text>
        <dbReference type="Rhea" id="RHEA:17989"/>
        <dbReference type="Rhea" id="RHEA-COMP:9863"/>
        <dbReference type="Rhea" id="RHEA-COMP:11604"/>
        <dbReference type="ChEBI" id="CHEBI:15378"/>
        <dbReference type="ChEBI" id="CHEBI:29999"/>
        <dbReference type="ChEBI" id="CHEBI:30616"/>
        <dbReference type="ChEBI" id="CHEBI:83421"/>
        <dbReference type="ChEBI" id="CHEBI:456216"/>
        <dbReference type="EC" id="2.7.11.1"/>
    </reaction>
</comment>
<comment type="similarity">
    <text evidence="18">Belongs to the protein kinase superfamily. Ser/Thr protein kinase family.</text>
</comment>
<keyword evidence="7 22" id="KW-0732">Signal</keyword>
<dbReference type="GO" id="GO:0060320">
    <property type="term" value="P:rejection of self pollen"/>
    <property type="evidence" value="ECO:0007669"/>
    <property type="project" value="UniProtKB-KW"/>
</dbReference>
<keyword evidence="12 21" id="KW-0472">Membrane</keyword>
<dbReference type="PANTHER" id="PTHR47976">
    <property type="entry name" value="G-TYPE LECTIN S-RECEPTOR-LIKE SERINE/THREONINE-PROTEIN KINASE SD2-5"/>
    <property type="match status" value="1"/>
</dbReference>
<dbReference type="AlphaFoldDB" id="A0A6J0L5Q6"/>
<dbReference type="PROSITE" id="PS50011">
    <property type="entry name" value="PROTEIN_KINASE_DOM"/>
    <property type="match status" value="1"/>
</dbReference>
<feature type="domain" description="Apple" evidence="25">
    <location>
        <begin position="338"/>
        <end position="420"/>
    </location>
</feature>
<evidence type="ECO:0000256" key="4">
    <source>
        <dbReference type="ARBA" id="ARBA00022536"/>
    </source>
</evidence>
<dbReference type="SMART" id="SM00220">
    <property type="entry name" value="S_TKc"/>
    <property type="match status" value="1"/>
</dbReference>
<gene>
    <name evidence="27" type="primary">LOC108826322</name>
</gene>
<dbReference type="OrthoDB" id="1530339at2759"/>
<dbReference type="Gene3D" id="1.10.510.10">
    <property type="entry name" value="Transferase(Phosphotransferase) domain 1"/>
    <property type="match status" value="1"/>
</dbReference>
<dbReference type="Pfam" id="PF01453">
    <property type="entry name" value="B_lectin"/>
    <property type="match status" value="1"/>
</dbReference>
<dbReference type="Pfam" id="PF00069">
    <property type="entry name" value="Pkinase"/>
    <property type="match status" value="1"/>
</dbReference>
<keyword evidence="2" id="KW-0713">Self-incompatibility</keyword>
<dbReference type="InterPro" id="IPR003609">
    <property type="entry name" value="Pan_app"/>
</dbReference>
<feature type="domain" description="Bulb-type lectin" evidence="24">
    <location>
        <begin position="34"/>
        <end position="155"/>
    </location>
</feature>
<dbReference type="InterPro" id="IPR051343">
    <property type="entry name" value="G-type_lectin_kinases/EP1-like"/>
</dbReference>
<dbReference type="InterPro" id="IPR017441">
    <property type="entry name" value="Protein_kinase_ATP_BS"/>
</dbReference>
<dbReference type="SMART" id="SM00108">
    <property type="entry name" value="B_lectin"/>
    <property type="match status" value="1"/>
</dbReference>
<dbReference type="KEGG" id="rsz:108826322"/>
<evidence type="ECO:0000256" key="10">
    <source>
        <dbReference type="ARBA" id="ARBA00022840"/>
    </source>
</evidence>
<dbReference type="CDD" id="cd00028">
    <property type="entry name" value="B_lectin"/>
    <property type="match status" value="1"/>
</dbReference>
<accession>A0A6J0L5Q6</accession>
<comment type="subcellular location">
    <subcellularLocation>
        <location evidence="1">Membrane</location>
        <topology evidence="1">Single-pass membrane protein</topology>
    </subcellularLocation>
</comment>
<evidence type="ECO:0000256" key="2">
    <source>
        <dbReference type="ARBA" id="ARBA00022471"/>
    </source>
</evidence>
<evidence type="ECO:0000256" key="21">
    <source>
        <dbReference type="SAM" id="Phobius"/>
    </source>
</evidence>
<keyword evidence="26" id="KW-1185">Reference proteome</keyword>
<evidence type="ECO:0000256" key="18">
    <source>
        <dbReference type="PIRNR" id="PIRNR000641"/>
    </source>
</evidence>
<feature type="region of interest" description="Disordered" evidence="20">
    <location>
        <begin position="847"/>
        <end position="877"/>
    </location>
</feature>
<name>A0A6J0L5Q6_RAPSA</name>
<keyword evidence="14" id="KW-0675">Receptor</keyword>
<feature type="transmembrane region" description="Helical" evidence="21">
    <location>
        <begin position="438"/>
        <end position="462"/>
    </location>
</feature>
<evidence type="ECO:0000259" key="25">
    <source>
        <dbReference type="PROSITE" id="PS50948"/>
    </source>
</evidence>
<keyword evidence="8 18" id="KW-0547">Nucleotide-binding</keyword>
<dbReference type="GeneID" id="108826322"/>
<dbReference type="GO" id="GO:0005524">
    <property type="term" value="F:ATP binding"/>
    <property type="evidence" value="ECO:0007669"/>
    <property type="project" value="UniProtKB-UniRule"/>
</dbReference>
<protein>
    <recommendedName>
        <fullName evidence="18">Receptor-like serine/threonine-protein kinase</fullName>
        <ecNumber evidence="18">2.7.11.1</ecNumber>
    </recommendedName>
</protein>
<evidence type="ECO:0000256" key="12">
    <source>
        <dbReference type="ARBA" id="ARBA00023136"/>
    </source>
</evidence>
<evidence type="ECO:0000256" key="6">
    <source>
        <dbReference type="ARBA" id="ARBA00022692"/>
    </source>
</evidence>
<dbReference type="InterPro" id="IPR036426">
    <property type="entry name" value="Bulb-type_lectin_dom_sf"/>
</dbReference>
<keyword evidence="9 18" id="KW-0418">Kinase</keyword>
<comment type="catalytic activity">
    <reaction evidence="16 18">
        <text>L-threonyl-[protein] + ATP = O-phospho-L-threonyl-[protein] + ADP + H(+)</text>
        <dbReference type="Rhea" id="RHEA:46608"/>
        <dbReference type="Rhea" id="RHEA-COMP:11060"/>
        <dbReference type="Rhea" id="RHEA-COMP:11605"/>
        <dbReference type="ChEBI" id="CHEBI:15378"/>
        <dbReference type="ChEBI" id="CHEBI:30013"/>
        <dbReference type="ChEBI" id="CHEBI:30616"/>
        <dbReference type="ChEBI" id="CHEBI:61977"/>
        <dbReference type="ChEBI" id="CHEBI:456216"/>
        <dbReference type="EC" id="2.7.11.1"/>
    </reaction>
</comment>
<dbReference type="Proteomes" id="UP000504610">
    <property type="component" value="Chromosome 9"/>
</dbReference>
<dbReference type="RefSeq" id="XP_018455208.2">
    <property type="nucleotide sequence ID" value="XM_018599706.2"/>
</dbReference>
<evidence type="ECO:0000256" key="13">
    <source>
        <dbReference type="ARBA" id="ARBA00023157"/>
    </source>
</evidence>
<feature type="binding site" evidence="19">
    <location>
        <position position="540"/>
    </location>
    <ligand>
        <name>ATP</name>
        <dbReference type="ChEBI" id="CHEBI:30616"/>
    </ligand>
</feature>
<reference evidence="26" key="1">
    <citation type="journal article" date="2019" name="Database">
        <title>The radish genome database (RadishGD): an integrated information resource for radish genomics.</title>
        <authorList>
            <person name="Yu H.J."/>
            <person name="Baek S."/>
            <person name="Lee Y.J."/>
            <person name="Cho A."/>
            <person name="Mun J.H."/>
        </authorList>
    </citation>
    <scope>NUCLEOTIDE SEQUENCE [LARGE SCALE GENOMIC DNA]</scope>
    <source>
        <strain evidence="26">cv. WK10039</strain>
    </source>
</reference>
<dbReference type="FunFam" id="3.30.200.20:FF:000178">
    <property type="entry name" value="serine/threonine-protein kinase PBS1-like"/>
    <property type="match status" value="1"/>
</dbReference>
<feature type="signal peptide" evidence="22">
    <location>
        <begin position="1"/>
        <end position="22"/>
    </location>
</feature>
<keyword evidence="5 18" id="KW-0808">Transferase</keyword>
<feature type="region of interest" description="Disordered" evidence="20">
    <location>
        <begin position="718"/>
        <end position="739"/>
    </location>
</feature>
<sequence>MRSVFLLLLFFRLYLHLVSVSCASSTEFVYPNFTASNLRFIDSSDGAFLFSRNSIFKAGLFSPGGDDSSSHFYFSIIHVDSDSTIWTSNRDSPVSSSGKMNLSPQGISVIEDGVNQTPVWSTPVLSSPVYSLRLTDSGNLLLLDHSNASLWESFRFPTDTIVLGQRLHVGMFLSGSVSRYNLSTGDYRFVVVETGGFMKWRGQNYWKLRMHTQANVDSNFPVEFLTVTTSGLALMGRNGTTAVIRVPLTPSSDFRVAKMDPSGRLVVVRFSGGKNMVTEISGPMDPCQVPFVCGKLGVCHLDNDSEKQSCSCVDGMRLDAGKNTCVPVSQSLSLPVSCEGSNVSYFELGQGLSYFSTRFTDPAEHGIQLSTCHDLCSKNCSCLGVFFENTSRSCYLVKDSFGSLWDSKDNSDLIGYVKLSVKKTNAQQQHRGGNKTSLPLIALVLLPCSGFFLVIALGFLWWRRCAVMRYSSIREKQAMRFGSFGSGDLGSFHIPGLPKKFEFEELERATENFKMQIGSGGFGSVYKGILPDETLVAVKKITNHGLHGRQEFCTEIAVIGNIRHANLVKLRGFCARGSQLLLVYEYMNHGSLEKTLFGGNNGPVLEWQERFDIALGTARGLAYLHSGCEQKIIHCDVKPENILLHDHFQPKISDFGLSKLLSQEESSLFTTMRGTRGYLAPEWITNTAISEKADVYSYGMVLLELVSGRKNCLFRSRSNSAAEENHQNNNNNNSSRTMTTSTSSGLVYFPLYALDMHEQGSYMELADPRLEGRVTSQEVAKLVRIALCCVHEEPALRPTMAAVVGMFEGSIPVGNPRMESLNFLRFYGLRFAESSMVEGQIGESDNIGFHRRESSNSGGGYRHSASYVASQEVSGPR</sequence>
<evidence type="ECO:0000256" key="7">
    <source>
        <dbReference type="ARBA" id="ARBA00022729"/>
    </source>
</evidence>
<dbReference type="InterPro" id="IPR000858">
    <property type="entry name" value="S_locus_glycoprot_dom"/>
</dbReference>
<feature type="compositionally biased region" description="Polar residues" evidence="20">
    <location>
        <begin position="867"/>
        <end position="877"/>
    </location>
</feature>
<evidence type="ECO:0000256" key="20">
    <source>
        <dbReference type="SAM" id="MobiDB-lite"/>
    </source>
</evidence>
<evidence type="ECO:0000259" key="23">
    <source>
        <dbReference type="PROSITE" id="PS50011"/>
    </source>
</evidence>
<keyword evidence="3 18" id="KW-0723">Serine/threonine-protein kinase</keyword>
<evidence type="ECO:0000256" key="11">
    <source>
        <dbReference type="ARBA" id="ARBA00022989"/>
    </source>
</evidence>
<dbReference type="Gene3D" id="3.30.200.20">
    <property type="entry name" value="Phosphorylase Kinase, domain 1"/>
    <property type="match status" value="1"/>
</dbReference>
<dbReference type="InterPro" id="IPR008271">
    <property type="entry name" value="Ser/Thr_kinase_AS"/>
</dbReference>
<evidence type="ECO:0000259" key="24">
    <source>
        <dbReference type="PROSITE" id="PS50927"/>
    </source>
</evidence>
<dbReference type="PROSITE" id="PS50948">
    <property type="entry name" value="PAN"/>
    <property type="match status" value="1"/>
</dbReference>
<evidence type="ECO:0000256" key="15">
    <source>
        <dbReference type="ARBA" id="ARBA00023180"/>
    </source>
</evidence>
<keyword evidence="13" id="KW-1015">Disulfide bond</keyword>
<evidence type="ECO:0000256" key="9">
    <source>
        <dbReference type="ARBA" id="ARBA00022777"/>
    </source>
</evidence>
<evidence type="ECO:0000256" key="19">
    <source>
        <dbReference type="PROSITE-ProRule" id="PRU10141"/>
    </source>
</evidence>
<dbReference type="PROSITE" id="PS50927">
    <property type="entry name" value="BULB_LECTIN"/>
    <property type="match status" value="1"/>
</dbReference>
<dbReference type="GO" id="GO:0004674">
    <property type="term" value="F:protein serine/threonine kinase activity"/>
    <property type="evidence" value="ECO:0007669"/>
    <property type="project" value="UniProtKB-KW"/>
</dbReference>
<dbReference type="InterPro" id="IPR000719">
    <property type="entry name" value="Prot_kinase_dom"/>
</dbReference>
<organism evidence="26 27">
    <name type="scientific">Raphanus sativus</name>
    <name type="common">Radish</name>
    <name type="synonym">Raphanus raphanistrum var. sativus</name>
    <dbReference type="NCBI Taxonomy" id="3726"/>
    <lineage>
        <taxon>Eukaryota</taxon>
        <taxon>Viridiplantae</taxon>
        <taxon>Streptophyta</taxon>
        <taxon>Embryophyta</taxon>
        <taxon>Tracheophyta</taxon>
        <taxon>Spermatophyta</taxon>
        <taxon>Magnoliopsida</taxon>
        <taxon>eudicotyledons</taxon>
        <taxon>Gunneridae</taxon>
        <taxon>Pentapetalae</taxon>
        <taxon>rosids</taxon>
        <taxon>malvids</taxon>
        <taxon>Brassicales</taxon>
        <taxon>Brassicaceae</taxon>
        <taxon>Brassiceae</taxon>
        <taxon>Raphanus</taxon>
    </lineage>
</organism>
<dbReference type="SUPFAM" id="SSF51110">
    <property type="entry name" value="alpha-D-mannose-specific plant lectins"/>
    <property type="match status" value="1"/>
</dbReference>
<evidence type="ECO:0000256" key="8">
    <source>
        <dbReference type="ARBA" id="ARBA00022741"/>
    </source>
</evidence>
<dbReference type="InterPro" id="IPR001480">
    <property type="entry name" value="Bulb-type_lectin_dom"/>
</dbReference>
<keyword evidence="6 21" id="KW-0812">Transmembrane</keyword>
<keyword evidence="11 21" id="KW-1133">Transmembrane helix</keyword>
<proteinExistence type="inferred from homology"/>
<keyword evidence="10 18" id="KW-0067">ATP-binding</keyword>
<evidence type="ECO:0000256" key="16">
    <source>
        <dbReference type="ARBA" id="ARBA00047899"/>
    </source>
</evidence>
<dbReference type="GO" id="GO:0016020">
    <property type="term" value="C:membrane"/>
    <property type="evidence" value="ECO:0007669"/>
    <property type="project" value="UniProtKB-SubCell"/>
</dbReference>